<name>A0ACD0NX29_9BASI</name>
<dbReference type="EMBL" id="KZ819938">
    <property type="protein sequence ID" value="PWN50384.1"/>
    <property type="molecule type" value="Genomic_DNA"/>
</dbReference>
<evidence type="ECO:0000313" key="1">
    <source>
        <dbReference type="EMBL" id="PWN50384.1"/>
    </source>
</evidence>
<keyword evidence="2" id="KW-1185">Reference proteome</keyword>
<organism evidence="1 2">
    <name type="scientific">Violaceomyces palustris</name>
    <dbReference type="NCBI Taxonomy" id="1673888"/>
    <lineage>
        <taxon>Eukaryota</taxon>
        <taxon>Fungi</taxon>
        <taxon>Dikarya</taxon>
        <taxon>Basidiomycota</taxon>
        <taxon>Ustilaginomycotina</taxon>
        <taxon>Ustilaginomycetes</taxon>
        <taxon>Violaceomycetales</taxon>
        <taxon>Violaceomycetaceae</taxon>
        <taxon>Violaceomyces</taxon>
    </lineage>
</organism>
<proteinExistence type="predicted"/>
<accession>A0ACD0NX29</accession>
<protein>
    <submittedName>
        <fullName evidence="1">Alpha/beta-hydrolase</fullName>
    </submittedName>
</protein>
<reference evidence="1 2" key="1">
    <citation type="journal article" date="2018" name="Mol. Biol. Evol.">
        <title>Broad Genomic Sampling Reveals a Smut Pathogenic Ancestry of the Fungal Clade Ustilaginomycotina.</title>
        <authorList>
            <person name="Kijpornyongpan T."/>
            <person name="Mondo S.J."/>
            <person name="Barry K."/>
            <person name="Sandor L."/>
            <person name="Lee J."/>
            <person name="Lipzen A."/>
            <person name="Pangilinan J."/>
            <person name="LaButti K."/>
            <person name="Hainaut M."/>
            <person name="Henrissat B."/>
            <person name="Grigoriev I.V."/>
            <person name="Spatafora J.W."/>
            <person name="Aime M.C."/>
        </authorList>
    </citation>
    <scope>NUCLEOTIDE SEQUENCE [LARGE SCALE GENOMIC DNA]</scope>
    <source>
        <strain evidence="1 2">SA 807</strain>
    </source>
</reference>
<dbReference type="Proteomes" id="UP000245626">
    <property type="component" value="Unassembled WGS sequence"/>
</dbReference>
<evidence type="ECO:0000313" key="2">
    <source>
        <dbReference type="Proteomes" id="UP000245626"/>
    </source>
</evidence>
<sequence length="250" mass="27916">MDKKVKTFGDGVIQAYLFHSTVSKGPAPLVWIVTGLDHYRTFATETATRLVSLGYSVLIHEMPGTGDCPIEGKEIEADVALWSSVLDWVYGQPAKFDTKKVIAWGLSAGSYWIVKASRRESKRLRSVVSQGTFSHYAFKRDWLRAVDFLEYPVDLWRPLARSFGYTDKNEFADHALNYSLVNQGIIDQPAAPLLAVNGLDDTVFPIDDQIVLLTHGMGAAARWFPKQGHMGEPPATEFLFNFFKAQASLP</sequence>
<gene>
    <name evidence="1" type="ORF">IE53DRAFT_368966</name>
</gene>